<sequence>SSPVTIASDITSSDIMEGDFVTATLTVVSSDDNYRKMEMKLQATWQSGIAWETQFVDDEGDELEDNMVYLGKEEETTIKFLIFCEGACKAGDTNTVQVYGQTDPRWYDGGGSGNTCGSDDCETDTSPASGSSNITTKVSIVLTARTGGAHTVDCDDFSETGSNEMFQGETYLWGYDLVNTGWNTDTYTFEATVSSSSGGNVDTWTVSPGLTSKELRGQSDSSSTAVKSAEASMSITPASTARPGTYSIGLLVTSTNGGNVVGCEGGEIVVVIPEPDLEVKDTDISFSHTSSWIGTRSDSQRVTIYAKIRNNGGTIDSQGVGVTNVDVVFVVDGSQVGPVQTITSLDYGEEVTLQAYWNPGRAHTSDEVGIPIKVSVDPNADIQEFEEDNNIGSVYFKVVNTKSSAPSFYVGLLSLVGAVGIAVLLSSYYRNSEEEE</sequence>
<feature type="domain" description="CARDB" evidence="3">
    <location>
        <begin position="275"/>
        <end position="391"/>
    </location>
</feature>
<evidence type="ECO:0000313" key="4">
    <source>
        <dbReference type="EMBL" id="SVB47470.1"/>
    </source>
</evidence>
<dbReference type="Pfam" id="PF07705">
    <property type="entry name" value="CARDB"/>
    <property type="match status" value="1"/>
</dbReference>
<evidence type="ECO:0000259" key="3">
    <source>
        <dbReference type="Pfam" id="PF07705"/>
    </source>
</evidence>
<accession>A0A382EA13</accession>
<protein>
    <recommendedName>
        <fullName evidence="3">CARDB domain-containing protein</fullName>
    </recommendedName>
</protein>
<feature type="transmembrane region" description="Helical" evidence="2">
    <location>
        <begin position="408"/>
        <end position="429"/>
    </location>
</feature>
<evidence type="ECO:0000256" key="1">
    <source>
        <dbReference type="SAM" id="MobiDB-lite"/>
    </source>
</evidence>
<evidence type="ECO:0000256" key="2">
    <source>
        <dbReference type="SAM" id="Phobius"/>
    </source>
</evidence>
<dbReference type="EMBL" id="UINC01043435">
    <property type="protein sequence ID" value="SVB47470.1"/>
    <property type="molecule type" value="Genomic_DNA"/>
</dbReference>
<dbReference type="InterPro" id="IPR011635">
    <property type="entry name" value="CARDB"/>
</dbReference>
<feature type="region of interest" description="Disordered" evidence="1">
    <location>
        <begin position="110"/>
        <end position="132"/>
    </location>
</feature>
<dbReference type="Gene3D" id="2.60.40.10">
    <property type="entry name" value="Immunoglobulins"/>
    <property type="match status" value="1"/>
</dbReference>
<keyword evidence="2" id="KW-0472">Membrane</keyword>
<dbReference type="AlphaFoldDB" id="A0A382EA13"/>
<keyword evidence="2" id="KW-1133">Transmembrane helix</keyword>
<proteinExistence type="predicted"/>
<reference evidence="4" key="1">
    <citation type="submission" date="2018-05" db="EMBL/GenBank/DDBJ databases">
        <authorList>
            <person name="Lanie J.A."/>
            <person name="Ng W.-L."/>
            <person name="Kazmierczak K.M."/>
            <person name="Andrzejewski T.M."/>
            <person name="Davidsen T.M."/>
            <person name="Wayne K.J."/>
            <person name="Tettelin H."/>
            <person name="Glass J.I."/>
            <person name="Rusch D."/>
            <person name="Podicherti R."/>
            <person name="Tsui H.-C.T."/>
            <person name="Winkler M.E."/>
        </authorList>
    </citation>
    <scope>NUCLEOTIDE SEQUENCE</scope>
</reference>
<keyword evidence="2" id="KW-0812">Transmembrane</keyword>
<dbReference type="InterPro" id="IPR013783">
    <property type="entry name" value="Ig-like_fold"/>
</dbReference>
<feature type="non-terminal residue" evidence="4">
    <location>
        <position position="1"/>
    </location>
</feature>
<gene>
    <name evidence="4" type="ORF">METZ01_LOCUS200324</name>
</gene>
<organism evidence="4">
    <name type="scientific">marine metagenome</name>
    <dbReference type="NCBI Taxonomy" id="408172"/>
    <lineage>
        <taxon>unclassified sequences</taxon>
        <taxon>metagenomes</taxon>
        <taxon>ecological metagenomes</taxon>
    </lineage>
</organism>
<name>A0A382EA13_9ZZZZ</name>